<evidence type="ECO:0000313" key="1">
    <source>
        <dbReference type="EMBL" id="MEB3751613.1"/>
    </source>
</evidence>
<evidence type="ECO:0000313" key="2">
    <source>
        <dbReference type="Proteomes" id="UP000029267"/>
    </source>
</evidence>
<sequence length="66" mass="7761">MPEAWATALLAAAVHAGHWWPPVPCFIVRFRFFYYTRTTKVMTRTFQNETAHIEKRKNGVDSFVFL</sequence>
<accession>A0ABU6BHZ4</accession>
<organism evidence="1 2">
    <name type="scientific">Geobacillus icigianus</name>
    <dbReference type="NCBI Taxonomy" id="1430331"/>
    <lineage>
        <taxon>Bacteria</taxon>
        <taxon>Bacillati</taxon>
        <taxon>Bacillota</taxon>
        <taxon>Bacilli</taxon>
        <taxon>Bacillales</taxon>
        <taxon>Anoxybacillaceae</taxon>
        <taxon>Geobacillus</taxon>
    </lineage>
</organism>
<evidence type="ECO:0008006" key="3">
    <source>
        <dbReference type="Google" id="ProtNLM"/>
    </source>
</evidence>
<gene>
    <name evidence="1" type="ORF">EP10_002468</name>
</gene>
<protein>
    <recommendedName>
        <fullName evidence="3">Secreted protein</fullName>
    </recommendedName>
</protein>
<dbReference type="Proteomes" id="UP000029267">
    <property type="component" value="Unassembled WGS sequence"/>
</dbReference>
<name>A0ABU6BHZ4_9BACL</name>
<keyword evidence="2" id="KW-1185">Reference proteome</keyword>
<dbReference type="EMBL" id="JPYA02000003">
    <property type="protein sequence ID" value="MEB3751613.1"/>
    <property type="molecule type" value="Genomic_DNA"/>
</dbReference>
<proteinExistence type="predicted"/>
<reference evidence="1 2" key="1">
    <citation type="journal article" date="2014" name="Genome Announc.">
        <title>Draft Genome Sequence of Geobacillus icigianus Strain G1w1T Isolated from Hot Springs in the Valley of Geysers, Kamchatka (Russian Federation).</title>
        <authorList>
            <person name="Bryanskaya A.V."/>
            <person name="Rozanov A.S."/>
            <person name="Logacheva M.D."/>
            <person name="Kotenko A.V."/>
            <person name="Peltek S.E."/>
        </authorList>
    </citation>
    <scope>NUCLEOTIDE SEQUENCE [LARGE SCALE GENOMIC DNA]</scope>
    <source>
        <strain evidence="1 2">G1w1</strain>
    </source>
</reference>
<comment type="caution">
    <text evidence="1">The sequence shown here is derived from an EMBL/GenBank/DDBJ whole genome shotgun (WGS) entry which is preliminary data.</text>
</comment>